<sequence>MSYVQDPALHRKGLLITAIGGLALSFDIPLIRSSHGEVWSVLAVRSLATCAVAFVVWSVVRLLLGRPITLIPGRAGFLAGALYGIGSLTFMLAVFNTTTANVVFILAFTSMFAALLSWIFLGERPANATLLAMAAMVCGVALIVQDGLTSGNLFGDAMAALNAFVLASAITISRKSGADMGFVPLVAAIIPAAVALIMLPGGTFQVEQPGFILFNGLVMIPLAFWCLATGPRYLSAPEVGMFYLLETILAPIWVWIIFTERPSSQTLVGGSILVAALFVHSLWQMRSKARAARLRNVRPEIAATQA</sequence>
<feature type="domain" description="EamA" evidence="7">
    <location>
        <begin position="154"/>
        <end position="279"/>
    </location>
</feature>
<dbReference type="EMBL" id="JACIEE010000008">
    <property type="protein sequence ID" value="MBB3978861.1"/>
    <property type="molecule type" value="Genomic_DNA"/>
</dbReference>
<feature type="transmembrane region" description="Helical" evidence="6">
    <location>
        <begin position="128"/>
        <end position="145"/>
    </location>
</feature>
<evidence type="ECO:0000256" key="5">
    <source>
        <dbReference type="ARBA" id="ARBA00023136"/>
    </source>
</evidence>
<evidence type="ECO:0000259" key="7">
    <source>
        <dbReference type="Pfam" id="PF00892"/>
    </source>
</evidence>
<reference evidence="8 9" key="1">
    <citation type="submission" date="2020-08" db="EMBL/GenBank/DDBJ databases">
        <title>Genomic Encyclopedia of Type Strains, Phase IV (KMG-IV): sequencing the most valuable type-strain genomes for metagenomic binning, comparative biology and taxonomic classification.</title>
        <authorList>
            <person name="Goeker M."/>
        </authorList>
    </citation>
    <scope>NUCLEOTIDE SEQUENCE [LARGE SCALE GENOMIC DNA]</scope>
    <source>
        <strain evidence="8 9">DSM 100211</strain>
    </source>
</reference>
<feature type="transmembrane region" description="Helical" evidence="6">
    <location>
        <begin position="12"/>
        <end position="31"/>
    </location>
</feature>
<evidence type="ECO:0000313" key="9">
    <source>
        <dbReference type="Proteomes" id="UP000574761"/>
    </source>
</evidence>
<accession>A0A7W6D8W5</accession>
<dbReference type="RefSeq" id="WP_183807104.1">
    <property type="nucleotide sequence ID" value="NZ_JACIEE010000008.1"/>
</dbReference>
<dbReference type="AlphaFoldDB" id="A0A7W6D8W5"/>
<comment type="subcellular location">
    <subcellularLocation>
        <location evidence="1">Cell membrane</location>
        <topology evidence="1">Multi-pass membrane protein</topology>
    </subcellularLocation>
</comment>
<keyword evidence="9" id="KW-1185">Reference proteome</keyword>
<evidence type="ECO:0000256" key="1">
    <source>
        <dbReference type="ARBA" id="ARBA00004651"/>
    </source>
</evidence>
<dbReference type="GO" id="GO:0005886">
    <property type="term" value="C:plasma membrane"/>
    <property type="evidence" value="ECO:0007669"/>
    <property type="project" value="UniProtKB-SubCell"/>
</dbReference>
<keyword evidence="4 6" id="KW-1133">Transmembrane helix</keyword>
<evidence type="ECO:0000256" key="4">
    <source>
        <dbReference type="ARBA" id="ARBA00022989"/>
    </source>
</evidence>
<dbReference type="Pfam" id="PF00892">
    <property type="entry name" value="EamA"/>
    <property type="match status" value="2"/>
</dbReference>
<evidence type="ECO:0000256" key="6">
    <source>
        <dbReference type="SAM" id="Phobius"/>
    </source>
</evidence>
<feature type="transmembrane region" description="Helical" evidence="6">
    <location>
        <begin position="43"/>
        <end position="64"/>
    </location>
</feature>
<feature type="domain" description="EamA" evidence="7">
    <location>
        <begin position="12"/>
        <end position="144"/>
    </location>
</feature>
<feature type="transmembrane region" description="Helical" evidence="6">
    <location>
        <begin position="151"/>
        <end position="170"/>
    </location>
</feature>
<evidence type="ECO:0000256" key="2">
    <source>
        <dbReference type="ARBA" id="ARBA00022475"/>
    </source>
</evidence>
<feature type="transmembrane region" description="Helical" evidence="6">
    <location>
        <begin position="264"/>
        <end position="283"/>
    </location>
</feature>
<name>A0A7W6D8W5_9HYPH</name>
<gene>
    <name evidence="8" type="ORF">GGQ64_004096</name>
</gene>
<dbReference type="InterPro" id="IPR000620">
    <property type="entry name" value="EamA_dom"/>
</dbReference>
<keyword evidence="3 6" id="KW-0812">Transmembrane</keyword>
<dbReference type="PANTHER" id="PTHR42920">
    <property type="entry name" value="OS03G0707200 PROTEIN-RELATED"/>
    <property type="match status" value="1"/>
</dbReference>
<feature type="transmembrane region" description="Helical" evidence="6">
    <location>
        <begin position="240"/>
        <end position="258"/>
    </location>
</feature>
<dbReference type="InterPro" id="IPR037185">
    <property type="entry name" value="EmrE-like"/>
</dbReference>
<feature type="transmembrane region" description="Helical" evidence="6">
    <location>
        <begin position="76"/>
        <end position="95"/>
    </location>
</feature>
<dbReference type="Proteomes" id="UP000574761">
    <property type="component" value="Unassembled WGS sequence"/>
</dbReference>
<feature type="transmembrane region" description="Helical" evidence="6">
    <location>
        <begin position="182"/>
        <end position="199"/>
    </location>
</feature>
<feature type="transmembrane region" description="Helical" evidence="6">
    <location>
        <begin position="211"/>
        <end position="228"/>
    </location>
</feature>
<comment type="caution">
    <text evidence="8">The sequence shown here is derived from an EMBL/GenBank/DDBJ whole genome shotgun (WGS) entry which is preliminary data.</text>
</comment>
<proteinExistence type="predicted"/>
<feature type="transmembrane region" description="Helical" evidence="6">
    <location>
        <begin position="101"/>
        <end position="121"/>
    </location>
</feature>
<dbReference type="InterPro" id="IPR051258">
    <property type="entry name" value="Diverse_Substrate_Transporter"/>
</dbReference>
<evidence type="ECO:0000256" key="3">
    <source>
        <dbReference type="ARBA" id="ARBA00022692"/>
    </source>
</evidence>
<evidence type="ECO:0000313" key="8">
    <source>
        <dbReference type="EMBL" id="MBB3978861.1"/>
    </source>
</evidence>
<organism evidence="8 9">
    <name type="scientific">Mycoplana azooxidifex</name>
    <dbReference type="NCBI Taxonomy" id="1636188"/>
    <lineage>
        <taxon>Bacteria</taxon>
        <taxon>Pseudomonadati</taxon>
        <taxon>Pseudomonadota</taxon>
        <taxon>Alphaproteobacteria</taxon>
        <taxon>Hyphomicrobiales</taxon>
        <taxon>Rhizobiaceae</taxon>
        <taxon>Mycoplana</taxon>
    </lineage>
</organism>
<dbReference type="SUPFAM" id="SSF103481">
    <property type="entry name" value="Multidrug resistance efflux transporter EmrE"/>
    <property type="match status" value="2"/>
</dbReference>
<keyword evidence="2" id="KW-1003">Cell membrane</keyword>
<protein>
    <submittedName>
        <fullName evidence="8">Drug/metabolite transporter (DMT)-like permease</fullName>
    </submittedName>
</protein>
<keyword evidence="5 6" id="KW-0472">Membrane</keyword>
<dbReference type="PANTHER" id="PTHR42920:SF5">
    <property type="entry name" value="EAMA DOMAIN-CONTAINING PROTEIN"/>
    <property type="match status" value="1"/>
</dbReference>